<dbReference type="InterPro" id="IPR044824">
    <property type="entry name" value="MAIN-like"/>
</dbReference>
<dbReference type="OrthoDB" id="1937047at2759"/>
<dbReference type="AlphaFoldDB" id="A0A067JKT1"/>
<dbReference type="InterPro" id="IPR019557">
    <property type="entry name" value="AminoTfrase-like_pln_mobile"/>
</dbReference>
<name>A0A067JKT1_JATCU</name>
<dbReference type="Proteomes" id="UP000027138">
    <property type="component" value="Unassembled WGS sequence"/>
</dbReference>
<dbReference type="PANTHER" id="PTHR46033:SF8">
    <property type="entry name" value="PROTEIN MAINTENANCE OF MERISTEMS-LIKE"/>
    <property type="match status" value="1"/>
</dbReference>
<gene>
    <name evidence="2" type="ORF">JCGZ_04195</name>
</gene>
<sequence length="191" mass="21469">MTSPGHSSDEDFLESLGISLDPDLTADADTHASVTGIYAQGKELLGALAERWWDTTNTFHFAWGEMKMTPTNFSVISGIPFGVRPAELYNDWRIEVSPDRMVELIGIDLPRIVGSGSSTPALSVSRRWLSLQAPDIYARYRQGELTATQLARFTLLLLFASTFWSNRKEKFNPSILKSLKNLAHLEEYDWV</sequence>
<feature type="domain" description="Aminotransferase-like plant mobile" evidence="1">
    <location>
        <begin position="40"/>
        <end position="190"/>
    </location>
</feature>
<reference evidence="2 3" key="1">
    <citation type="journal article" date="2014" name="PLoS ONE">
        <title>Global Analysis of Gene Expression Profiles in Physic Nut (Jatropha curcas L.) Seedlings Exposed to Salt Stress.</title>
        <authorList>
            <person name="Zhang L."/>
            <person name="Zhang C."/>
            <person name="Wu P."/>
            <person name="Chen Y."/>
            <person name="Li M."/>
            <person name="Jiang H."/>
            <person name="Wu G."/>
        </authorList>
    </citation>
    <scope>NUCLEOTIDE SEQUENCE [LARGE SCALE GENOMIC DNA]</scope>
    <source>
        <strain evidence="3">cv. GZQX0401</strain>
        <tissue evidence="2">Young leaves</tissue>
    </source>
</reference>
<evidence type="ECO:0000259" key="1">
    <source>
        <dbReference type="Pfam" id="PF10536"/>
    </source>
</evidence>
<accession>A0A067JKT1</accession>
<keyword evidence="3" id="KW-1185">Reference proteome</keyword>
<evidence type="ECO:0000313" key="2">
    <source>
        <dbReference type="EMBL" id="KDP20610.1"/>
    </source>
</evidence>
<dbReference type="Pfam" id="PF10536">
    <property type="entry name" value="PMD"/>
    <property type="match status" value="1"/>
</dbReference>
<dbReference type="PANTHER" id="PTHR46033">
    <property type="entry name" value="PROTEIN MAIN-LIKE 2"/>
    <property type="match status" value="1"/>
</dbReference>
<organism evidence="2 3">
    <name type="scientific">Jatropha curcas</name>
    <name type="common">Barbados nut</name>
    <dbReference type="NCBI Taxonomy" id="180498"/>
    <lineage>
        <taxon>Eukaryota</taxon>
        <taxon>Viridiplantae</taxon>
        <taxon>Streptophyta</taxon>
        <taxon>Embryophyta</taxon>
        <taxon>Tracheophyta</taxon>
        <taxon>Spermatophyta</taxon>
        <taxon>Magnoliopsida</taxon>
        <taxon>eudicotyledons</taxon>
        <taxon>Gunneridae</taxon>
        <taxon>Pentapetalae</taxon>
        <taxon>rosids</taxon>
        <taxon>fabids</taxon>
        <taxon>Malpighiales</taxon>
        <taxon>Euphorbiaceae</taxon>
        <taxon>Crotonoideae</taxon>
        <taxon>Jatropheae</taxon>
        <taxon>Jatropha</taxon>
    </lineage>
</organism>
<evidence type="ECO:0000313" key="3">
    <source>
        <dbReference type="Proteomes" id="UP000027138"/>
    </source>
</evidence>
<proteinExistence type="predicted"/>
<protein>
    <recommendedName>
        <fullName evidence="1">Aminotransferase-like plant mobile domain-containing protein</fullName>
    </recommendedName>
</protein>
<dbReference type="GO" id="GO:0010073">
    <property type="term" value="P:meristem maintenance"/>
    <property type="evidence" value="ECO:0007669"/>
    <property type="project" value="InterPro"/>
</dbReference>
<dbReference type="EMBL" id="KK915728">
    <property type="protein sequence ID" value="KDP20610.1"/>
    <property type="molecule type" value="Genomic_DNA"/>
</dbReference>